<dbReference type="InterPro" id="IPR001841">
    <property type="entry name" value="Znf_RING"/>
</dbReference>
<keyword evidence="1" id="KW-0479">Metal-binding</keyword>
<reference evidence="4" key="1">
    <citation type="journal article" date="2019" name="Toxins">
        <title>Detection of Abrin-Like and Prepropulchellin-Like Toxin Genes and Transcripts Using Whole Genome Sequencing and Full-Length Transcript Sequencing of Abrus precatorius.</title>
        <authorList>
            <person name="Hovde B.T."/>
            <person name="Daligault H.E."/>
            <person name="Hanschen E.R."/>
            <person name="Kunde Y.A."/>
            <person name="Johnson M.B."/>
            <person name="Starkenburg S.R."/>
            <person name="Johnson S.L."/>
        </authorList>
    </citation>
    <scope>NUCLEOTIDE SEQUENCE [LARGE SCALE GENOMIC DNA]</scope>
</reference>
<evidence type="ECO:0000313" key="5">
    <source>
        <dbReference type="RefSeq" id="XP_027364634.1"/>
    </source>
</evidence>
<evidence type="ECO:0000256" key="1">
    <source>
        <dbReference type="PROSITE-ProRule" id="PRU00175"/>
    </source>
</evidence>
<evidence type="ECO:0000256" key="2">
    <source>
        <dbReference type="SAM" id="Phobius"/>
    </source>
</evidence>
<keyword evidence="1" id="KW-0863">Zinc-finger</keyword>
<keyword evidence="2" id="KW-0472">Membrane</keyword>
<dbReference type="CDD" id="cd16461">
    <property type="entry name" value="RING-H2_EL5-like"/>
    <property type="match status" value="1"/>
</dbReference>
<accession>A0A8B8MBZ7</accession>
<gene>
    <name evidence="5" type="primary">LOC113871733</name>
</gene>
<dbReference type="Gene3D" id="3.30.40.10">
    <property type="entry name" value="Zinc/RING finger domain, C3HC4 (zinc finger)"/>
    <property type="match status" value="1"/>
</dbReference>
<keyword evidence="2" id="KW-1133">Transmembrane helix</keyword>
<dbReference type="SMART" id="SM00184">
    <property type="entry name" value="RING"/>
    <property type="match status" value="1"/>
</dbReference>
<dbReference type="InterPro" id="IPR045899">
    <property type="entry name" value="ATL71-like"/>
</dbReference>
<dbReference type="AlphaFoldDB" id="A0A8B8MBZ7"/>
<proteinExistence type="predicted"/>
<dbReference type="InterPro" id="IPR013083">
    <property type="entry name" value="Znf_RING/FYVE/PHD"/>
</dbReference>
<keyword evidence="1" id="KW-0862">Zinc</keyword>
<keyword evidence="2" id="KW-0812">Transmembrane</keyword>
<reference evidence="5" key="2">
    <citation type="submission" date="2025-08" db="UniProtKB">
        <authorList>
            <consortium name="RefSeq"/>
        </authorList>
    </citation>
    <scope>IDENTIFICATION</scope>
    <source>
        <tissue evidence="5">Young leaves</tissue>
    </source>
</reference>
<keyword evidence="4" id="KW-1185">Reference proteome</keyword>
<evidence type="ECO:0000313" key="4">
    <source>
        <dbReference type="Proteomes" id="UP000694853"/>
    </source>
</evidence>
<dbReference type="Pfam" id="PF13639">
    <property type="entry name" value="zf-RING_2"/>
    <property type="match status" value="1"/>
</dbReference>
<dbReference type="OrthoDB" id="8062037at2759"/>
<dbReference type="GO" id="GO:0008270">
    <property type="term" value="F:zinc ion binding"/>
    <property type="evidence" value="ECO:0007669"/>
    <property type="project" value="UniProtKB-KW"/>
</dbReference>
<dbReference type="SUPFAM" id="SSF57850">
    <property type="entry name" value="RING/U-box"/>
    <property type="match status" value="1"/>
</dbReference>
<protein>
    <submittedName>
        <fullName evidence="5">RING-H2 finger protein ATL70-like</fullName>
    </submittedName>
</protein>
<dbReference type="RefSeq" id="XP_027364634.1">
    <property type="nucleotide sequence ID" value="XM_027508833.1"/>
</dbReference>
<name>A0A8B8MBZ7_ABRPR</name>
<dbReference type="GeneID" id="113871733"/>
<feature type="domain" description="RING-type" evidence="3">
    <location>
        <begin position="109"/>
        <end position="151"/>
    </location>
</feature>
<dbReference type="PANTHER" id="PTHR46719:SF14">
    <property type="entry name" value="TRANSCRIPTION FACTOR C2H2 FAMILY-RELATED"/>
    <property type="match status" value="1"/>
</dbReference>
<organism evidence="4 5">
    <name type="scientific">Abrus precatorius</name>
    <name type="common">Indian licorice</name>
    <name type="synonym">Glycine abrus</name>
    <dbReference type="NCBI Taxonomy" id="3816"/>
    <lineage>
        <taxon>Eukaryota</taxon>
        <taxon>Viridiplantae</taxon>
        <taxon>Streptophyta</taxon>
        <taxon>Embryophyta</taxon>
        <taxon>Tracheophyta</taxon>
        <taxon>Spermatophyta</taxon>
        <taxon>Magnoliopsida</taxon>
        <taxon>eudicotyledons</taxon>
        <taxon>Gunneridae</taxon>
        <taxon>Pentapetalae</taxon>
        <taxon>rosids</taxon>
        <taxon>fabids</taxon>
        <taxon>Fabales</taxon>
        <taxon>Fabaceae</taxon>
        <taxon>Papilionoideae</taxon>
        <taxon>50 kb inversion clade</taxon>
        <taxon>NPAAA clade</taxon>
        <taxon>indigoferoid/millettioid clade</taxon>
        <taxon>Abreae</taxon>
        <taxon>Abrus</taxon>
    </lineage>
</organism>
<dbReference type="PANTHER" id="PTHR46719">
    <property type="entry name" value="TRANSCRIPTION FACTOR C2H2 FAMILY-RELATED"/>
    <property type="match status" value="1"/>
</dbReference>
<sequence length="163" mass="17977">MNSSTNNDDGGFDTNGFTYGLVFVIGLIFLLLSVAFACFRLRMSRGPNMLNILAGFAPSHGENRDPVGIMDRGLHQYHIDTSFESYPKLLFSQIEKNKGGSNNMISSSCSICLGDYKESDMLRLLPDCGHLFHLDCVDPWLMLHSTCPICRKSSVQASNSASN</sequence>
<evidence type="ECO:0000259" key="3">
    <source>
        <dbReference type="PROSITE" id="PS50089"/>
    </source>
</evidence>
<dbReference type="Proteomes" id="UP000694853">
    <property type="component" value="Unplaced"/>
</dbReference>
<dbReference type="KEGG" id="aprc:113871733"/>
<feature type="transmembrane region" description="Helical" evidence="2">
    <location>
        <begin position="20"/>
        <end position="39"/>
    </location>
</feature>
<dbReference type="PROSITE" id="PS50089">
    <property type="entry name" value="ZF_RING_2"/>
    <property type="match status" value="1"/>
</dbReference>